<dbReference type="SMART" id="SM00116">
    <property type="entry name" value="CBS"/>
    <property type="match status" value="2"/>
</dbReference>
<dbReference type="PANTHER" id="PTHR43080">
    <property type="entry name" value="CBS DOMAIN-CONTAINING PROTEIN CBSX3, MITOCHONDRIAL"/>
    <property type="match status" value="1"/>
</dbReference>
<dbReference type="OrthoDB" id="9789996at2"/>
<gene>
    <name evidence="4" type="ORF">E1218_25760</name>
</gene>
<accession>A0A4R4WM14</accession>
<dbReference type="Proteomes" id="UP000295172">
    <property type="component" value="Unassembled WGS sequence"/>
</dbReference>
<feature type="domain" description="CBS" evidence="3">
    <location>
        <begin position="8"/>
        <end position="66"/>
    </location>
</feature>
<dbReference type="CDD" id="cd04622">
    <property type="entry name" value="CBS_pair_HRP1_like"/>
    <property type="match status" value="1"/>
</dbReference>
<dbReference type="InterPro" id="IPR046342">
    <property type="entry name" value="CBS_dom_sf"/>
</dbReference>
<dbReference type="PROSITE" id="PS51371">
    <property type="entry name" value="CBS"/>
    <property type="match status" value="2"/>
</dbReference>
<evidence type="ECO:0000259" key="3">
    <source>
        <dbReference type="PROSITE" id="PS51371"/>
    </source>
</evidence>
<evidence type="ECO:0000256" key="1">
    <source>
        <dbReference type="ARBA" id="ARBA00023122"/>
    </source>
</evidence>
<organism evidence="4 5">
    <name type="scientific">Kribbella turkmenica</name>
    <dbReference type="NCBI Taxonomy" id="2530375"/>
    <lineage>
        <taxon>Bacteria</taxon>
        <taxon>Bacillati</taxon>
        <taxon>Actinomycetota</taxon>
        <taxon>Actinomycetes</taxon>
        <taxon>Propionibacteriales</taxon>
        <taxon>Kribbellaceae</taxon>
        <taxon>Kribbella</taxon>
    </lineage>
</organism>
<dbReference type="PANTHER" id="PTHR43080:SF2">
    <property type="entry name" value="CBS DOMAIN-CONTAINING PROTEIN"/>
    <property type="match status" value="1"/>
</dbReference>
<comment type="caution">
    <text evidence="4">The sequence shown here is derived from an EMBL/GenBank/DDBJ whole genome shotgun (WGS) entry which is preliminary data.</text>
</comment>
<feature type="domain" description="CBS" evidence="3">
    <location>
        <begin position="73"/>
        <end position="131"/>
    </location>
</feature>
<evidence type="ECO:0000313" key="5">
    <source>
        <dbReference type="Proteomes" id="UP000295172"/>
    </source>
</evidence>
<sequence>MTTARDLMTPGAECAGENDTLVEAARTMRDLDVGALPICGEDNRLKGMLTDRDIVVKCIADGGDPSQVTAGSFAQGKPVTIGADDSIEEALRTMEDHQVRRLPVIDGHTLVGMLAQADVARAVPAKTGEAVEEISRPG</sequence>
<dbReference type="InterPro" id="IPR051257">
    <property type="entry name" value="Diverse_CBS-Domain"/>
</dbReference>
<dbReference type="EMBL" id="SMKR01000130">
    <property type="protein sequence ID" value="TDD18597.1"/>
    <property type="molecule type" value="Genomic_DNA"/>
</dbReference>
<keyword evidence="1 2" id="KW-0129">CBS domain</keyword>
<name>A0A4R4WM14_9ACTN</name>
<proteinExistence type="predicted"/>
<dbReference type="RefSeq" id="WP_132324522.1">
    <property type="nucleotide sequence ID" value="NZ_SMKR01000130.1"/>
</dbReference>
<evidence type="ECO:0000256" key="2">
    <source>
        <dbReference type="PROSITE-ProRule" id="PRU00703"/>
    </source>
</evidence>
<dbReference type="Pfam" id="PF00571">
    <property type="entry name" value="CBS"/>
    <property type="match status" value="2"/>
</dbReference>
<dbReference type="SUPFAM" id="SSF54631">
    <property type="entry name" value="CBS-domain pair"/>
    <property type="match status" value="1"/>
</dbReference>
<dbReference type="InterPro" id="IPR000644">
    <property type="entry name" value="CBS_dom"/>
</dbReference>
<dbReference type="Gene3D" id="3.10.580.10">
    <property type="entry name" value="CBS-domain"/>
    <property type="match status" value="1"/>
</dbReference>
<reference evidence="4 5" key="1">
    <citation type="submission" date="2019-02" db="EMBL/GenBank/DDBJ databases">
        <title>Draft genome sequences of novel Actinobacteria.</title>
        <authorList>
            <person name="Sahin N."/>
            <person name="Ay H."/>
            <person name="Saygin H."/>
        </authorList>
    </citation>
    <scope>NUCLEOTIDE SEQUENCE [LARGE SCALE GENOMIC DNA]</scope>
    <source>
        <strain evidence="4 5">16K104</strain>
    </source>
</reference>
<dbReference type="AlphaFoldDB" id="A0A4R4WM14"/>
<evidence type="ECO:0000313" key="4">
    <source>
        <dbReference type="EMBL" id="TDD18597.1"/>
    </source>
</evidence>
<protein>
    <submittedName>
        <fullName evidence="4">CBS domain-containing protein</fullName>
    </submittedName>
</protein>
<keyword evidence="5" id="KW-1185">Reference proteome</keyword>